<accession>A0A514D1W1</accession>
<evidence type="ECO:0000256" key="1">
    <source>
        <dbReference type="SAM" id="MobiDB-lite"/>
    </source>
</evidence>
<name>A0A514D1W1_9VIRU</name>
<feature type="region of interest" description="Disordered" evidence="1">
    <location>
        <begin position="1"/>
        <end position="27"/>
    </location>
</feature>
<sequence length="367" mass="40557">MPQRVRTATSSIPGGTRWQSGSPVPSTRVTNWTSTIQDFNDPGDCRPLDISSWEFKGGTIDTPFNSTSGTGFSSYVCDMLRSTSVPGPHLLNVTGVPSDVAAATSAAARTNPSRPYVDIPVDLLQIGELFHLIQQRGSNLIRELARENLRYQFGIKPVVDDIVKTICRFHDQVDRRVREVNKLKTVKGLRRTVLAGQSSYAGSDLWVPQSNGVFFNARAHGLTSFTKKVHCRWLPTADLSKVYTPDQMRLLIQRAVLGGTVDLSTVWQIIPWSWLIDWGANLGTFLKANRNIIPAQLTTCVVMLETKTVWQCPDVVQGATKMASIEIVRRSRTRTTVSPSITAQFPFLDGNQVGILASLFAMKAKLP</sequence>
<dbReference type="EMBL" id="MN035939">
    <property type="protein sequence ID" value="QDH90998.1"/>
    <property type="molecule type" value="Genomic_RNA"/>
</dbReference>
<organism evidence="2">
    <name type="scientific">Leviviridae sp</name>
    <dbReference type="NCBI Taxonomy" id="2027243"/>
    <lineage>
        <taxon>Viruses</taxon>
        <taxon>Riboviria</taxon>
        <taxon>Orthornavirae</taxon>
        <taxon>Lenarviricota</taxon>
        <taxon>Leviviricetes</taxon>
        <taxon>Norzivirales</taxon>
        <taxon>Fiersviridae</taxon>
    </lineage>
</organism>
<evidence type="ECO:0000313" key="2">
    <source>
        <dbReference type="EMBL" id="QDH87592.1"/>
    </source>
</evidence>
<proteinExistence type="predicted"/>
<evidence type="ECO:0000313" key="3">
    <source>
        <dbReference type="EMBL" id="QDH90998.1"/>
    </source>
</evidence>
<gene>
    <name evidence="2" type="ORF">H4Bulk47477_000003</name>
    <name evidence="3" type="ORF">H4Rhizo43436_000004</name>
</gene>
<dbReference type="EMBL" id="MN033496">
    <property type="protein sequence ID" value="QDH87592.1"/>
    <property type="molecule type" value="Genomic_RNA"/>
</dbReference>
<reference evidence="2" key="1">
    <citation type="submission" date="2019-05" db="EMBL/GenBank/DDBJ databases">
        <title>Metatranscriptomic reconstruction reveals RNA viruses with the potential to shape carbon cycling in soil.</title>
        <authorList>
            <person name="Starr E.P."/>
            <person name="Nuccio E."/>
            <person name="Pett-Ridge J."/>
            <person name="Banfield J.F."/>
            <person name="Firestone M.K."/>
        </authorList>
    </citation>
    <scope>NUCLEOTIDE SEQUENCE</scope>
    <source>
        <strain evidence="2">H4_Bulk_47_scaffold_477</strain>
        <strain evidence="3">H4_Rhizo_43_scaffold_436</strain>
    </source>
</reference>
<protein>
    <submittedName>
        <fullName evidence="2">Uncharacterized protein</fullName>
    </submittedName>
</protein>